<dbReference type="InterPro" id="IPR038269">
    <property type="entry name" value="SCAN_sf"/>
</dbReference>
<dbReference type="SUPFAM" id="SSF57756">
    <property type="entry name" value="Retrovirus zinc finger-like domains"/>
    <property type="match status" value="1"/>
</dbReference>
<dbReference type="InterPro" id="IPR036875">
    <property type="entry name" value="Znf_CCHC_sf"/>
</dbReference>
<organism evidence="6 7">
    <name type="scientific">Chelonoidis abingdonii</name>
    <name type="common">Abingdon island giant tortoise</name>
    <name type="synonym">Testudo abingdonii</name>
    <dbReference type="NCBI Taxonomy" id="106734"/>
    <lineage>
        <taxon>Eukaryota</taxon>
        <taxon>Metazoa</taxon>
        <taxon>Chordata</taxon>
        <taxon>Craniata</taxon>
        <taxon>Vertebrata</taxon>
        <taxon>Euteleostomi</taxon>
        <taxon>Archelosauria</taxon>
        <taxon>Testudinata</taxon>
        <taxon>Testudines</taxon>
        <taxon>Cryptodira</taxon>
        <taxon>Durocryptodira</taxon>
        <taxon>Testudinoidea</taxon>
        <taxon>Testudinidae</taxon>
        <taxon>Chelonoidis</taxon>
    </lineage>
</organism>
<dbReference type="Ensembl" id="ENSCABT00000000320.1">
    <property type="protein sequence ID" value="ENSCABP00000000285.1"/>
    <property type="gene ID" value="ENSCABG00000000269.1"/>
</dbReference>
<evidence type="ECO:0000313" key="6">
    <source>
        <dbReference type="Ensembl" id="ENSCABP00000000285.1"/>
    </source>
</evidence>
<evidence type="ECO:0000313" key="7">
    <source>
        <dbReference type="Proteomes" id="UP000694404"/>
    </source>
</evidence>
<proteinExistence type="predicted"/>
<dbReference type="PROSITE" id="PS50804">
    <property type="entry name" value="SCAN_BOX"/>
    <property type="match status" value="1"/>
</dbReference>
<keyword evidence="2" id="KW-0479">Metal-binding</keyword>
<dbReference type="GO" id="GO:0003676">
    <property type="term" value="F:nucleic acid binding"/>
    <property type="evidence" value="ECO:0007669"/>
    <property type="project" value="InterPro"/>
</dbReference>
<keyword evidence="7" id="KW-1185">Reference proteome</keyword>
<dbReference type="AlphaFoldDB" id="A0A8C0G1B3"/>
<dbReference type="InterPro" id="IPR001878">
    <property type="entry name" value="Znf_CCHC"/>
</dbReference>
<dbReference type="Proteomes" id="UP000694404">
    <property type="component" value="Unplaced"/>
</dbReference>
<dbReference type="GO" id="GO:0008270">
    <property type="term" value="F:zinc ion binding"/>
    <property type="evidence" value="ECO:0007669"/>
    <property type="project" value="UniProtKB-KW"/>
</dbReference>
<dbReference type="SUPFAM" id="SSF47353">
    <property type="entry name" value="Retrovirus capsid dimerization domain-like"/>
    <property type="match status" value="1"/>
</dbReference>
<dbReference type="SMART" id="SM00431">
    <property type="entry name" value="SCAN"/>
    <property type="match status" value="1"/>
</dbReference>
<dbReference type="InterPro" id="IPR050916">
    <property type="entry name" value="SCAN-C2H2_zinc_finger"/>
</dbReference>
<keyword evidence="2" id="KW-0863">Zinc-finger</keyword>
<evidence type="ECO:0000256" key="2">
    <source>
        <dbReference type="PROSITE-ProRule" id="PRU00047"/>
    </source>
</evidence>
<dbReference type="OMA" id="MECDYGQ"/>
<feature type="region of interest" description="Disordered" evidence="3">
    <location>
        <begin position="78"/>
        <end position="142"/>
    </location>
</feature>
<keyword evidence="2" id="KW-0862">Zinc</keyword>
<dbReference type="PROSITE" id="PS50158">
    <property type="entry name" value="ZF_CCHC"/>
    <property type="match status" value="1"/>
</dbReference>
<protein>
    <recommendedName>
        <fullName evidence="8">SCAN box domain-containing protein</fullName>
    </recommendedName>
</protein>
<dbReference type="PANTHER" id="PTHR45935">
    <property type="entry name" value="PROTEIN ZBED8-RELATED"/>
    <property type="match status" value="1"/>
</dbReference>
<evidence type="ECO:0000259" key="5">
    <source>
        <dbReference type="PROSITE" id="PS50804"/>
    </source>
</evidence>
<evidence type="ECO:0000256" key="3">
    <source>
        <dbReference type="SAM" id="MobiDB-lite"/>
    </source>
</evidence>
<feature type="domain" description="CCHC-type" evidence="4">
    <location>
        <begin position="148"/>
        <end position="163"/>
    </location>
</feature>
<keyword evidence="1" id="KW-0539">Nucleus</keyword>
<name>A0A8C0G1B3_CHEAB</name>
<evidence type="ECO:0000256" key="1">
    <source>
        <dbReference type="ARBA" id="ARBA00023242"/>
    </source>
</evidence>
<evidence type="ECO:0008006" key="8">
    <source>
        <dbReference type="Google" id="ProtNLM"/>
    </source>
</evidence>
<reference evidence="6" key="2">
    <citation type="submission" date="2025-09" db="UniProtKB">
        <authorList>
            <consortium name="Ensembl"/>
        </authorList>
    </citation>
    <scope>IDENTIFICATION</scope>
</reference>
<dbReference type="InterPro" id="IPR003309">
    <property type="entry name" value="SCAN_dom"/>
</dbReference>
<dbReference type="Pfam" id="PF02023">
    <property type="entry name" value="SCAN"/>
    <property type="match status" value="1"/>
</dbReference>
<feature type="domain" description="SCAN box" evidence="5">
    <location>
        <begin position="2"/>
        <end position="68"/>
    </location>
</feature>
<sequence>ISGPQTFRLSLKEACQRWLQPEARTAEEVTEQVVLEQFVQILPARGRTWVLRHRPATLGTAVSLVEDFLAAEAPAGPVIRASTPAPDQPRGGRRGATTAGSREPGQGCASGPVPRAQRAEPAAPGTFPPGQSGAHRSPRHGHSDVGPCFGCRRAGHLRRDCPQMECDYGQVYTGEGWARRCQRGMCWPRLPTTPNGLGWRTAANGSRHQPNLLTW</sequence>
<dbReference type="PANTHER" id="PTHR45935:SF15">
    <property type="entry name" value="SCAN BOX DOMAIN-CONTAINING PROTEIN"/>
    <property type="match status" value="1"/>
</dbReference>
<dbReference type="Gene3D" id="1.10.4020.10">
    <property type="entry name" value="DNA breaking-rejoining enzymes"/>
    <property type="match status" value="1"/>
</dbReference>
<evidence type="ECO:0000259" key="4">
    <source>
        <dbReference type="PROSITE" id="PS50158"/>
    </source>
</evidence>
<dbReference type="GeneTree" id="ENSGT01030000234795"/>
<reference evidence="6" key="1">
    <citation type="submission" date="2025-08" db="UniProtKB">
        <authorList>
            <consortium name="Ensembl"/>
        </authorList>
    </citation>
    <scope>IDENTIFICATION</scope>
</reference>
<accession>A0A8C0G1B3</accession>